<organism evidence="8 9">
    <name type="scientific">Micractinium conductrix</name>
    <dbReference type="NCBI Taxonomy" id="554055"/>
    <lineage>
        <taxon>Eukaryota</taxon>
        <taxon>Viridiplantae</taxon>
        <taxon>Chlorophyta</taxon>
        <taxon>core chlorophytes</taxon>
        <taxon>Trebouxiophyceae</taxon>
        <taxon>Chlorellales</taxon>
        <taxon>Chlorellaceae</taxon>
        <taxon>Chlorella clade</taxon>
        <taxon>Micractinium</taxon>
    </lineage>
</organism>
<dbReference type="AlphaFoldDB" id="A0A2P6VQX0"/>
<sequence>MQPAPRAEATREKNKWLVYWSVYGLLTAAERPLDKLLQWVPYYHALKLLLLVWLQSPSYEGAGRVYLEGLRPYLARWQPTVDDFLASLLRSLRRPELQMVSEGLHAFASRTPFLEWFVRGPDGRPRARPQQAFITDAPSANDDGRRR</sequence>
<name>A0A2P6VQX0_9CHLO</name>
<feature type="region of interest" description="Disordered" evidence="7">
    <location>
        <begin position="124"/>
        <end position="147"/>
    </location>
</feature>
<evidence type="ECO:0000256" key="1">
    <source>
        <dbReference type="ARBA" id="ARBA00004141"/>
    </source>
</evidence>
<comment type="similarity">
    <text evidence="2 6">Belongs to the DP1 family.</text>
</comment>
<comment type="caution">
    <text evidence="8">The sequence shown here is derived from an EMBL/GenBank/DDBJ whole genome shotgun (WGS) entry which is preliminary data.</text>
</comment>
<comment type="subcellular location">
    <subcellularLocation>
        <location evidence="1 6">Membrane</location>
        <topology evidence="1 6">Multi-pass membrane protein</topology>
    </subcellularLocation>
</comment>
<reference evidence="8 9" key="1">
    <citation type="journal article" date="2018" name="Plant J.">
        <title>Genome sequences of Chlorella sorokiniana UTEX 1602 and Micractinium conductrix SAG 241.80: implications to maltose excretion by a green alga.</title>
        <authorList>
            <person name="Arriola M.B."/>
            <person name="Velmurugan N."/>
            <person name="Zhang Y."/>
            <person name="Plunkett M.H."/>
            <person name="Hondzo H."/>
            <person name="Barney B.M."/>
        </authorList>
    </citation>
    <scope>NUCLEOTIDE SEQUENCE [LARGE SCALE GENOMIC DNA]</scope>
    <source>
        <strain evidence="8 9">SAG 241.80</strain>
    </source>
</reference>
<dbReference type="EMBL" id="LHPF02000001">
    <property type="protein sequence ID" value="PSC76496.1"/>
    <property type="molecule type" value="Genomic_DNA"/>
</dbReference>
<dbReference type="STRING" id="554055.A0A2P6VQX0"/>
<keyword evidence="9" id="KW-1185">Reference proteome</keyword>
<evidence type="ECO:0000256" key="4">
    <source>
        <dbReference type="ARBA" id="ARBA00022989"/>
    </source>
</evidence>
<evidence type="ECO:0000256" key="3">
    <source>
        <dbReference type="ARBA" id="ARBA00022692"/>
    </source>
</evidence>
<dbReference type="Proteomes" id="UP000239649">
    <property type="component" value="Unassembled WGS sequence"/>
</dbReference>
<evidence type="ECO:0000256" key="5">
    <source>
        <dbReference type="ARBA" id="ARBA00023136"/>
    </source>
</evidence>
<evidence type="ECO:0000313" key="8">
    <source>
        <dbReference type="EMBL" id="PSC76496.1"/>
    </source>
</evidence>
<keyword evidence="5" id="KW-0472">Membrane</keyword>
<dbReference type="PANTHER" id="PTHR12300">
    <property type="entry name" value="HVA22-LIKE PROTEINS"/>
    <property type="match status" value="1"/>
</dbReference>
<protein>
    <recommendedName>
        <fullName evidence="6">HVA22-like protein</fullName>
    </recommendedName>
</protein>
<dbReference type="OrthoDB" id="10009287at2759"/>
<accession>A0A2P6VQX0</accession>
<dbReference type="Pfam" id="PF03134">
    <property type="entry name" value="TB2_DP1_HVA22"/>
    <property type="match status" value="1"/>
</dbReference>
<evidence type="ECO:0000256" key="2">
    <source>
        <dbReference type="ARBA" id="ARBA00008573"/>
    </source>
</evidence>
<proteinExistence type="inferred from homology"/>
<dbReference type="GO" id="GO:0016020">
    <property type="term" value="C:membrane"/>
    <property type="evidence" value="ECO:0007669"/>
    <property type="project" value="UniProtKB-SubCell"/>
</dbReference>
<keyword evidence="3" id="KW-0812">Transmembrane</keyword>
<gene>
    <name evidence="8" type="primary">g204</name>
    <name evidence="8" type="ORF">C2E20_0204</name>
</gene>
<evidence type="ECO:0000256" key="6">
    <source>
        <dbReference type="RuleBase" id="RU362006"/>
    </source>
</evidence>
<evidence type="ECO:0000256" key="7">
    <source>
        <dbReference type="SAM" id="MobiDB-lite"/>
    </source>
</evidence>
<keyword evidence="4" id="KW-1133">Transmembrane helix</keyword>
<dbReference type="InterPro" id="IPR004345">
    <property type="entry name" value="TB2_DP1_HVA22"/>
</dbReference>
<dbReference type="PANTHER" id="PTHR12300:SF161">
    <property type="entry name" value="RECEPTOR EXPRESSION-ENHANCING PROTEIN"/>
    <property type="match status" value="1"/>
</dbReference>
<evidence type="ECO:0000313" key="9">
    <source>
        <dbReference type="Proteomes" id="UP000239649"/>
    </source>
</evidence>